<keyword evidence="1" id="KW-0812">Transmembrane</keyword>
<proteinExistence type="predicted"/>
<evidence type="ECO:0008006" key="4">
    <source>
        <dbReference type="Google" id="ProtNLM"/>
    </source>
</evidence>
<feature type="transmembrane region" description="Helical" evidence="1">
    <location>
        <begin position="111"/>
        <end position="137"/>
    </location>
</feature>
<comment type="caution">
    <text evidence="2">The sequence shown here is derived from an EMBL/GenBank/DDBJ whole genome shotgun (WGS) entry which is preliminary data.</text>
</comment>
<feature type="transmembrane region" description="Helical" evidence="1">
    <location>
        <begin position="12"/>
        <end position="34"/>
    </location>
</feature>
<organism evidence="2 3">
    <name type="scientific">Phragmitibacter flavus</name>
    <dbReference type="NCBI Taxonomy" id="2576071"/>
    <lineage>
        <taxon>Bacteria</taxon>
        <taxon>Pseudomonadati</taxon>
        <taxon>Verrucomicrobiota</taxon>
        <taxon>Verrucomicrobiia</taxon>
        <taxon>Verrucomicrobiales</taxon>
        <taxon>Verrucomicrobiaceae</taxon>
        <taxon>Phragmitibacter</taxon>
    </lineage>
</organism>
<evidence type="ECO:0000313" key="2">
    <source>
        <dbReference type="EMBL" id="TLD69195.1"/>
    </source>
</evidence>
<evidence type="ECO:0000256" key="1">
    <source>
        <dbReference type="SAM" id="Phobius"/>
    </source>
</evidence>
<keyword evidence="1" id="KW-1133">Transmembrane helix</keyword>
<sequence length="219" mass="23512">MIKDAFVYPFRGAGPVMLVIGTLSLLFFGVARWAPVFGGIAALLGAAYLATFFLDVIGTTVSGGEEVPDWPSIADGWEDVVFPYLRVVVSVACGGLPLLAVGFLVPESEAFFDVAFFGAVVLGAMYVPMALLNAAVYQTFESVLPHRVLPGIWKCMPSYLISAGLVVVLVLVGGAAVMLGERTAYVGWVFGAALSFYFMLVQARFIGMIYRKNEMALEE</sequence>
<feature type="transmembrane region" description="Helical" evidence="1">
    <location>
        <begin position="84"/>
        <end position="105"/>
    </location>
</feature>
<dbReference type="Proteomes" id="UP000306196">
    <property type="component" value="Unassembled WGS sequence"/>
</dbReference>
<feature type="transmembrane region" description="Helical" evidence="1">
    <location>
        <begin position="185"/>
        <end position="206"/>
    </location>
</feature>
<protein>
    <recommendedName>
        <fullName evidence="4">DUF4013 domain-containing protein</fullName>
    </recommendedName>
</protein>
<reference evidence="2 3" key="1">
    <citation type="submission" date="2019-05" db="EMBL/GenBank/DDBJ databases">
        <title>Verrucobacter flavum gen. nov., sp. nov. a new member of the family Verrucomicrobiaceae.</title>
        <authorList>
            <person name="Szuroczki S."/>
            <person name="Abbaszade G."/>
            <person name="Szabo A."/>
            <person name="Felfoldi T."/>
            <person name="Schumann P."/>
            <person name="Boka K."/>
            <person name="Keki Z."/>
            <person name="Toumi M."/>
            <person name="Toth E."/>
        </authorList>
    </citation>
    <scope>NUCLEOTIDE SEQUENCE [LARGE SCALE GENOMIC DNA]</scope>
    <source>
        <strain evidence="2 3">MG-N-17</strain>
    </source>
</reference>
<feature type="transmembrane region" description="Helical" evidence="1">
    <location>
        <begin position="158"/>
        <end position="179"/>
    </location>
</feature>
<evidence type="ECO:0000313" key="3">
    <source>
        <dbReference type="Proteomes" id="UP000306196"/>
    </source>
</evidence>
<keyword evidence="1" id="KW-0472">Membrane</keyword>
<dbReference type="EMBL" id="VAUV01000015">
    <property type="protein sequence ID" value="TLD69195.1"/>
    <property type="molecule type" value="Genomic_DNA"/>
</dbReference>
<name>A0A5R8KB95_9BACT</name>
<keyword evidence="3" id="KW-1185">Reference proteome</keyword>
<accession>A0A5R8KB95</accession>
<dbReference type="AlphaFoldDB" id="A0A5R8KB95"/>
<feature type="transmembrane region" description="Helical" evidence="1">
    <location>
        <begin position="40"/>
        <end position="63"/>
    </location>
</feature>
<gene>
    <name evidence="2" type="ORF">FEM03_19030</name>
</gene>